<organism evidence="1">
    <name type="scientific">Anguilla anguilla</name>
    <name type="common">European freshwater eel</name>
    <name type="synonym">Muraena anguilla</name>
    <dbReference type="NCBI Taxonomy" id="7936"/>
    <lineage>
        <taxon>Eukaryota</taxon>
        <taxon>Metazoa</taxon>
        <taxon>Chordata</taxon>
        <taxon>Craniata</taxon>
        <taxon>Vertebrata</taxon>
        <taxon>Euteleostomi</taxon>
        <taxon>Actinopterygii</taxon>
        <taxon>Neopterygii</taxon>
        <taxon>Teleostei</taxon>
        <taxon>Anguilliformes</taxon>
        <taxon>Anguillidae</taxon>
        <taxon>Anguilla</taxon>
    </lineage>
</organism>
<protein>
    <submittedName>
        <fullName evidence="1">Uncharacterized protein</fullName>
    </submittedName>
</protein>
<reference evidence="1" key="2">
    <citation type="journal article" date="2015" name="Fish Shellfish Immunol.">
        <title>Early steps in the European eel (Anguilla anguilla)-Vibrio vulnificus interaction in the gills: Role of the RtxA13 toxin.</title>
        <authorList>
            <person name="Callol A."/>
            <person name="Pajuelo D."/>
            <person name="Ebbesson L."/>
            <person name="Teles M."/>
            <person name="MacKenzie S."/>
            <person name="Amaro C."/>
        </authorList>
    </citation>
    <scope>NUCLEOTIDE SEQUENCE</scope>
</reference>
<accession>A0A0E9WIZ1</accession>
<evidence type="ECO:0000313" key="1">
    <source>
        <dbReference type="EMBL" id="JAH89458.1"/>
    </source>
</evidence>
<sequence length="80" mass="8706">MRKWCFSCASGSKEAFAPSILTRCGFIRVLLGTGRPGVRSLTAGKPIRFSDCVLDLILLRSGGGKKHNLKTTDFVITGKY</sequence>
<dbReference type="AlphaFoldDB" id="A0A0E9WIZ1"/>
<proteinExistence type="predicted"/>
<dbReference type="EMBL" id="GBXM01019119">
    <property type="protein sequence ID" value="JAH89458.1"/>
    <property type="molecule type" value="Transcribed_RNA"/>
</dbReference>
<name>A0A0E9WIZ1_ANGAN</name>
<reference evidence="1" key="1">
    <citation type="submission" date="2014-11" db="EMBL/GenBank/DDBJ databases">
        <authorList>
            <person name="Amaro Gonzalez C."/>
        </authorList>
    </citation>
    <scope>NUCLEOTIDE SEQUENCE</scope>
</reference>